<evidence type="ECO:0000256" key="1">
    <source>
        <dbReference type="SAM" id="MobiDB-lite"/>
    </source>
</evidence>
<feature type="domain" description="Low molecular weight protein antigen 6 PH" evidence="3">
    <location>
        <begin position="57"/>
        <end position="127"/>
    </location>
</feature>
<feature type="transmembrane region" description="Helical" evidence="2">
    <location>
        <begin position="20"/>
        <end position="53"/>
    </location>
</feature>
<dbReference type="RefSeq" id="WP_236588361.1">
    <property type="nucleotide sequence ID" value="NZ_CABIYR010000003.1"/>
</dbReference>
<keyword evidence="7" id="KW-1185">Reference proteome</keyword>
<gene>
    <name evidence="4" type="ORF">QPX45_03960</name>
    <name evidence="5" type="ORF">QPX54_03985</name>
</gene>
<proteinExistence type="predicted"/>
<keyword evidence="2" id="KW-1133">Transmembrane helix</keyword>
<evidence type="ECO:0000256" key="2">
    <source>
        <dbReference type="SAM" id="Phobius"/>
    </source>
</evidence>
<feature type="compositionally biased region" description="Basic residues" evidence="1">
    <location>
        <begin position="173"/>
        <end position="184"/>
    </location>
</feature>
<evidence type="ECO:0000313" key="5">
    <source>
        <dbReference type="EMBL" id="MDK4325677.1"/>
    </source>
</evidence>
<feature type="region of interest" description="Disordered" evidence="1">
    <location>
        <begin position="165"/>
        <end position="191"/>
    </location>
</feature>
<sequence length="191" mass="21265">MSVAEQPAQGTSFRPERTHIIAAVLIIGIAIMGIAWAPLVLGWLLIFPLAFIYWTVRAKTTVTAAGIAITYAFKSDVFINWDDFQGIGFQRARVFASTKDGKQHNLPGVTFQSLPQLEAASHGRIRDVLTEGKEAADDKVVITHRDGQRIMMTREEFEKYDGVAAQHYESHPASHKHQRPQPRRGSRDNGG</sequence>
<dbReference type="GeneID" id="64189278"/>
<reference evidence="5 7" key="1">
    <citation type="submission" date="2023-05" db="EMBL/GenBank/DDBJ databases">
        <title>Metabolic capabilities are highly conserved among human nasal-associated Corynebacterium species in pangenomic analyses.</title>
        <authorList>
            <person name="Tran T.H."/>
            <person name="Roberts A.Q."/>
            <person name="Escapa I.F."/>
            <person name="Gao W."/>
            <person name="Conlan S."/>
            <person name="Kong H."/>
            <person name="Segre J.A."/>
            <person name="Kelly M.S."/>
            <person name="Lemon K.P."/>
        </authorList>
    </citation>
    <scope>NUCLEOTIDE SEQUENCE</scope>
    <source>
        <strain evidence="5">KPL2654</strain>
        <strain evidence="4 7">KPL2811</strain>
    </source>
</reference>
<organism evidence="5 6">
    <name type="scientific">Corynebacterium propinquum</name>
    <dbReference type="NCBI Taxonomy" id="43769"/>
    <lineage>
        <taxon>Bacteria</taxon>
        <taxon>Bacillati</taxon>
        <taxon>Actinomycetota</taxon>
        <taxon>Actinomycetes</taxon>
        <taxon>Mycobacteriales</taxon>
        <taxon>Corynebacteriaceae</taxon>
        <taxon>Corynebacterium</taxon>
    </lineage>
</organism>
<evidence type="ECO:0000313" key="4">
    <source>
        <dbReference type="EMBL" id="MDK4300412.1"/>
    </source>
</evidence>
<evidence type="ECO:0000313" key="7">
    <source>
        <dbReference type="Proteomes" id="UP001243856"/>
    </source>
</evidence>
<evidence type="ECO:0000313" key="6">
    <source>
        <dbReference type="Proteomes" id="UP001226160"/>
    </source>
</evidence>
<keyword evidence="2" id="KW-0812">Transmembrane</keyword>
<evidence type="ECO:0000259" key="3">
    <source>
        <dbReference type="Pfam" id="PF10756"/>
    </source>
</evidence>
<dbReference type="EMBL" id="JASNVP010000003">
    <property type="protein sequence ID" value="MDK4325677.1"/>
    <property type="molecule type" value="Genomic_DNA"/>
</dbReference>
<dbReference type="InterPro" id="IPR019692">
    <property type="entry name" value="CFP-6_PH"/>
</dbReference>
<protein>
    <submittedName>
        <fullName evidence="5">PH domain-containing protein</fullName>
    </submittedName>
</protein>
<dbReference type="EMBL" id="JASNVK010000005">
    <property type="protein sequence ID" value="MDK4300412.1"/>
    <property type="molecule type" value="Genomic_DNA"/>
</dbReference>
<dbReference type="Proteomes" id="UP001226160">
    <property type="component" value="Unassembled WGS sequence"/>
</dbReference>
<comment type="caution">
    <text evidence="5">The sequence shown here is derived from an EMBL/GenBank/DDBJ whole genome shotgun (WGS) entry which is preliminary data.</text>
</comment>
<accession>A0AAP4BSQ0</accession>
<keyword evidence="2" id="KW-0472">Membrane</keyword>
<dbReference type="AlphaFoldDB" id="A0AAP4BSQ0"/>
<name>A0AAP4BSQ0_9CORY</name>
<dbReference type="Pfam" id="PF10756">
    <property type="entry name" value="bPH_6"/>
    <property type="match status" value="1"/>
</dbReference>
<dbReference type="Proteomes" id="UP001243856">
    <property type="component" value="Unassembled WGS sequence"/>
</dbReference>